<accession>A8ZWX7</accession>
<dbReference type="Proteomes" id="UP000008561">
    <property type="component" value="Chromosome"/>
</dbReference>
<dbReference type="HOGENOM" id="CLU_509707_0_0_7"/>
<dbReference type="Gene3D" id="2.120.10.30">
    <property type="entry name" value="TolB, C-terminal domain"/>
    <property type="match status" value="2"/>
</dbReference>
<dbReference type="KEGG" id="dol:Dole_1023"/>
<keyword evidence="1" id="KW-0732">Signal</keyword>
<dbReference type="RefSeq" id="WP_012174451.1">
    <property type="nucleotide sequence ID" value="NC_009943.1"/>
</dbReference>
<dbReference type="STRING" id="96561.Dole_1023"/>
<name>A8ZWX7_DESOH</name>
<gene>
    <name evidence="2" type="ordered locus">Dole_1023</name>
</gene>
<keyword evidence="3" id="KW-1185">Reference proteome</keyword>
<dbReference type="Pfam" id="PF07676">
    <property type="entry name" value="PD40"/>
    <property type="match status" value="1"/>
</dbReference>
<dbReference type="SUPFAM" id="SSF82171">
    <property type="entry name" value="DPP6 N-terminal domain-like"/>
    <property type="match status" value="1"/>
</dbReference>
<sequence length="534" mass="59518">MKHFASLIQIAAVGLTFLLAANTPGTTNTLPSVTIKKTFLSLQPQDSMAYAESAVISPDSTHLAYVVKNETGMQVMTNDKAGKLYDQIARGFPVFSPQKNRVGYIATLAGKNIVVVDKTEYPGFDGACCLTFSPDGKSFAYIAQKEGKQVVLFNGTPHDPFDAIDRQIGLVFGPGSSRLAYSGLDQGRVILVIDGKPQERAWDIIDEIAFSPDAKNIACIATTQKKYFVVQNSTTYGPFDMAEALTWAPDNKSLVFVAIKNDNWITVKNGREMPSGKYTIQTVFNPVKKVYEYMVPQITPPVFSPDASRLAFTMIEEFRYRIRVEDQKGPLFDRVGEPVFSPDSRHYAYIGIVSGKTNQYAFIYDGNPIATYEGIVPPVVFSPDAQRTAFRIANEKGMGSVVVDGQKAEWYDDISTPVFSPDSKHVAYKALKNKKVFMVVDKKEHGPFDDTTPPFFSPDSNCMAYLAREAPYSCFLIVNDDKVLPFNSFFNYQQTPIVFDGDNQLHFIGLFLENNRFKVYRIDAEISFQTGNEE</sequence>
<dbReference type="EMBL" id="CP000859">
    <property type="protein sequence ID" value="ABW66833.1"/>
    <property type="molecule type" value="Genomic_DNA"/>
</dbReference>
<dbReference type="InterPro" id="IPR011042">
    <property type="entry name" value="6-blade_b-propeller_TolB-like"/>
</dbReference>
<dbReference type="InterPro" id="IPR011659">
    <property type="entry name" value="WD40"/>
</dbReference>
<evidence type="ECO:0000313" key="3">
    <source>
        <dbReference type="Proteomes" id="UP000008561"/>
    </source>
</evidence>
<reference evidence="2 3" key="1">
    <citation type="submission" date="2007-10" db="EMBL/GenBank/DDBJ databases">
        <title>Complete sequence of Desulfococcus oleovorans Hxd3.</title>
        <authorList>
            <consortium name="US DOE Joint Genome Institute"/>
            <person name="Copeland A."/>
            <person name="Lucas S."/>
            <person name="Lapidus A."/>
            <person name="Barry K."/>
            <person name="Glavina del Rio T."/>
            <person name="Dalin E."/>
            <person name="Tice H."/>
            <person name="Pitluck S."/>
            <person name="Kiss H."/>
            <person name="Brettin T."/>
            <person name="Bruce D."/>
            <person name="Detter J.C."/>
            <person name="Han C."/>
            <person name="Schmutz J."/>
            <person name="Larimer F."/>
            <person name="Land M."/>
            <person name="Hauser L."/>
            <person name="Kyrpides N."/>
            <person name="Kim E."/>
            <person name="Wawrik B."/>
            <person name="Richardson P."/>
        </authorList>
    </citation>
    <scope>NUCLEOTIDE SEQUENCE [LARGE SCALE GENOMIC DNA]</scope>
    <source>
        <strain evidence="3">DSM 6200 / JCM 39069 / Hxd3</strain>
    </source>
</reference>
<organism evidence="2 3">
    <name type="scientific">Desulfosudis oleivorans (strain DSM 6200 / JCM 39069 / Hxd3)</name>
    <name type="common">Desulfococcus oleovorans</name>
    <dbReference type="NCBI Taxonomy" id="96561"/>
    <lineage>
        <taxon>Bacteria</taxon>
        <taxon>Pseudomonadati</taxon>
        <taxon>Thermodesulfobacteriota</taxon>
        <taxon>Desulfobacteria</taxon>
        <taxon>Desulfobacterales</taxon>
        <taxon>Desulfosudaceae</taxon>
        <taxon>Desulfosudis</taxon>
    </lineage>
</organism>
<dbReference type="AlphaFoldDB" id="A8ZWX7"/>
<protein>
    <submittedName>
        <fullName evidence="2">Uncharacterized protein</fullName>
    </submittedName>
</protein>
<dbReference type="OrthoDB" id="5391607at2"/>
<dbReference type="eggNOG" id="COG0823">
    <property type="taxonomic scope" value="Bacteria"/>
</dbReference>
<evidence type="ECO:0000313" key="2">
    <source>
        <dbReference type="EMBL" id="ABW66833.1"/>
    </source>
</evidence>
<feature type="chain" id="PRO_5002734740" evidence="1">
    <location>
        <begin position="21"/>
        <end position="534"/>
    </location>
</feature>
<feature type="signal peptide" evidence="1">
    <location>
        <begin position="1"/>
        <end position="20"/>
    </location>
</feature>
<proteinExistence type="predicted"/>
<evidence type="ECO:0000256" key="1">
    <source>
        <dbReference type="SAM" id="SignalP"/>
    </source>
</evidence>